<protein>
    <submittedName>
        <fullName evidence="2">Uncharacterized protein</fullName>
    </submittedName>
</protein>
<sequence length="129" mass="13980">MEPTPPHTVSSTPEPEPMQVRLADKKRVSIGLWAEPVCIVVSTGTSFPSVWPNPHAWRFWLHGQVHPPGLPRTASAAPGERNTGASGLNHQRETLRVWLGEILCPGGHSPGRLVPSRGDPVSSPRELHG</sequence>
<feature type="region of interest" description="Disordered" evidence="1">
    <location>
        <begin position="107"/>
        <end position="129"/>
    </location>
</feature>
<evidence type="ECO:0000256" key="1">
    <source>
        <dbReference type="SAM" id="MobiDB-lite"/>
    </source>
</evidence>
<accession>A0A8T0B5C0</accession>
<feature type="region of interest" description="Disordered" evidence="1">
    <location>
        <begin position="70"/>
        <end position="89"/>
    </location>
</feature>
<name>A0A8T0B5C0_SILME</name>
<gene>
    <name evidence="2" type="ORF">HF521_002340</name>
</gene>
<evidence type="ECO:0000313" key="3">
    <source>
        <dbReference type="Proteomes" id="UP000606274"/>
    </source>
</evidence>
<dbReference type="EMBL" id="JABFDY010000011">
    <property type="protein sequence ID" value="KAF7701175.1"/>
    <property type="molecule type" value="Genomic_DNA"/>
</dbReference>
<organism evidence="2 3">
    <name type="scientific">Silurus meridionalis</name>
    <name type="common">Southern catfish</name>
    <name type="synonym">Silurus soldatovi meridionalis</name>
    <dbReference type="NCBI Taxonomy" id="175797"/>
    <lineage>
        <taxon>Eukaryota</taxon>
        <taxon>Metazoa</taxon>
        <taxon>Chordata</taxon>
        <taxon>Craniata</taxon>
        <taxon>Vertebrata</taxon>
        <taxon>Euteleostomi</taxon>
        <taxon>Actinopterygii</taxon>
        <taxon>Neopterygii</taxon>
        <taxon>Teleostei</taxon>
        <taxon>Ostariophysi</taxon>
        <taxon>Siluriformes</taxon>
        <taxon>Siluridae</taxon>
        <taxon>Silurus</taxon>
    </lineage>
</organism>
<keyword evidence="3" id="KW-1185">Reference proteome</keyword>
<reference evidence="2" key="1">
    <citation type="submission" date="2020-08" db="EMBL/GenBank/DDBJ databases">
        <title>Chromosome-level assembly of Southern catfish (Silurus meridionalis) provides insights into visual adaptation to the nocturnal and benthic lifestyles.</title>
        <authorList>
            <person name="Zhang Y."/>
            <person name="Wang D."/>
            <person name="Peng Z."/>
        </authorList>
    </citation>
    <scope>NUCLEOTIDE SEQUENCE</scope>
    <source>
        <strain evidence="2">SWU-2019-XX</strain>
        <tissue evidence="2">Muscle</tissue>
    </source>
</reference>
<evidence type="ECO:0000313" key="2">
    <source>
        <dbReference type="EMBL" id="KAF7701175.1"/>
    </source>
</evidence>
<dbReference type="Proteomes" id="UP000606274">
    <property type="component" value="Unassembled WGS sequence"/>
</dbReference>
<proteinExistence type="predicted"/>
<dbReference type="AlphaFoldDB" id="A0A8T0B5C0"/>
<comment type="caution">
    <text evidence="2">The sequence shown here is derived from an EMBL/GenBank/DDBJ whole genome shotgun (WGS) entry which is preliminary data.</text>
</comment>